<dbReference type="Gene3D" id="3.40.190.10">
    <property type="entry name" value="Periplasmic binding protein-like II"/>
    <property type="match status" value="2"/>
</dbReference>
<evidence type="ECO:0000313" key="2">
    <source>
        <dbReference type="EMBL" id="AKH20429.1"/>
    </source>
</evidence>
<reference evidence="2 3" key="1">
    <citation type="journal article" date="2015" name="Genome Announc.">
        <title>Complete Genome Sequence of Sedimenticola thiotaurini Strain SIP-G1, a Polyphosphate- and Polyhydroxyalkanoate-Accumulating Sulfur-Oxidizing Gammaproteobacterium Isolated from Salt Marsh Sediments.</title>
        <authorList>
            <person name="Flood B.E."/>
            <person name="Jones D.S."/>
            <person name="Bailey J.V."/>
        </authorList>
    </citation>
    <scope>NUCLEOTIDE SEQUENCE [LARGE SCALE GENOMIC DNA]</scope>
    <source>
        <strain evidence="2 3">SIP-G1</strain>
    </source>
</reference>
<accession>A0A0F7JYR1</accession>
<proteinExistence type="predicted"/>
<keyword evidence="3" id="KW-1185">Reference proteome</keyword>
<dbReference type="SUPFAM" id="SSF53850">
    <property type="entry name" value="Periplasmic binding protein-like II"/>
    <property type="match status" value="1"/>
</dbReference>
<dbReference type="Proteomes" id="UP000034410">
    <property type="component" value="Chromosome"/>
</dbReference>
<dbReference type="KEGG" id="seds:AAY24_08775"/>
<feature type="signal peptide" evidence="1">
    <location>
        <begin position="1"/>
        <end position="23"/>
    </location>
</feature>
<dbReference type="RefSeq" id="WP_046859364.1">
    <property type="nucleotide sequence ID" value="NZ_CP011412.1"/>
</dbReference>
<organism evidence="2 3">
    <name type="scientific">Sedimenticola thiotaurini</name>
    <dbReference type="NCBI Taxonomy" id="1543721"/>
    <lineage>
        <taxon>Bacteria</taxon>
        <taxon>Pseudomonadati</taxon>
        <taxon>Pseudomonadota</taxon>
        <taxon>Gammaproteobacteria</taxon>
        <taxon>Chromatiales</taxon>
        <taxon>Sedimenticolaceae</taxon>
        <taxon>Sedimenticola</taxon>
    </lineage>
</organism>
<protein>
    <submittedName>
        <fullName evidence="2">Uncharacterized protein</fullName>
    </submittedName>
</protein>
<dbReference type="EMBL" id="CP011412">
    <property type="protein sequence ID" value="AKH20429.1"/>
    <property type="molecule type" value="Genomic_DNA"/>
</dbReference>
<dbReference type="AlphaFoldDB" id="A0A0F7JYR1"/>
<sequence>MWLRSRRVAAFLVVLFIPLCASAAGKIVVGSGISPPLVATDYSPGFIESLVTEAFARLGIEFEVINLPAERALVNANRGIEDGNLLRIAGLEKYYPNLMRVPEKLMDTEFVGYSMKDIPAGEGWQRLQCCTVAYVTGWKIFENNTRSAAAVSVVGEPTQLFRLIKEGRVDVGLYEKWQGILLARKVGLKNYHVLEPPFTTKEQFMYLHKKHAALVPEVARVLREMKQDGTYQKIFDQTLGILQP</sequence>
<name>A0A0F7JYR1_9GAMM</name>
<gene>
    <name evidence="2" type="ORF">AAY24_08775</name>
</gene>
<evidence type="ECO:0000256" key="1">
    <source>
        <dbReference type="SAM" id="SignalP"/>
    </source>
</evidence>
<keyword evidence="1" id="KW-0732">Signal</keyword>
<feature type="chain" id="PRO_5002517732" evidence="1">
    <location>
        <begin position="24"/>
        <end position="244"/>
    </location>
</feature>
<dbReference type="OrthoDB" id="6838256at2"/>
<evidence type="ECO:0000313" key="3">
    <source>
        <dbReference type="Proteomes" id="UP000034410"/>
    </source>
</evidence>